<name>A0A915KWF3_ROMCU</name>
<accession>A0A915KWF3</accession>
<evidence type="ECO:0000313" key="3">
    <source>
        <dbReference type="WBParaSite" id="nRc.2.0.1.t42803-RA"/>
    </source>
</evidence>
<proteinExistence type="predicted"/>
<dbReference type="Proteomes" id="UP000887565">
    <property type="component" value="Unplaced"/>
</dbReference>
<protein>
    <recommendedName>
        <fullName evidence="1">Root UVB sensitive protein C-terminal domain-containing protein</fullName>
    </recommendedName>
</protein>
<feature type="domain" description="Root UVB sensitive protein C-terminal" evidence="1">
    <location>
        <begin position="36"/>
        <end position="75"/>
    </location>
</feature>
<evidence type="ECO:0000259" key="1">
    <source>
        <dbReference type="Pfam" id="PF24160"/>
    </source>
</evidence>
<dbReference type="InterPro" id="IPR055412">
    <property type="entry name" value="UVB_sens_C"/>
</dbReference>
<dbReference type="AlphaFoldDB" id="A0A915KWF3"/>
<reference evidence="3" key="1">
    <citation type="submission" date="2022-11" db="UniProtKB">
        <authorList>
            <consortium name="WormBaseParasite"/>
        </authorList>
    </citation>
    <scope>IDENTIFICATION</scope>
</reference>
<keyword evidence="2" id="KW-1185">Reference proteome</keyword>
<evidence type="ECO:0000313" key="2">
    <source>
        <dbReference type="Proteomes" id="UP000887565"/>
    </source>
</evidence>
<sequence>MDGMAKPFPAFVGGETALLRSTLLDRSRPLNYFNPSFLAESKKMTEAYFEHFWIEAAAQGWTFDHCLLNYSEYRYLSS</sequence>
<dbReference type="Pfam" id="PF24160">
    <property type="entry name" value="UVB_sens_C"/>
    <property type="match status" value="1"/>
</dbReference>
<dbReference type="WBParaSite" id="nRc.2.0.1.t42803-RA">
    <property type="protein sequence ID" value="nRc.2.0.1.t42803-RA"/>
    <property type="gene ID" value="nRc.2.0.1.g42803"/>
</dbReference>
<organism evidence="2 3">
    <name type="scientific">Romanomermis culicivorax</name>
    <name type="common">Nematode worm</name>
    <dbReference type="NCBI Taxonomy" id="13658"/>
    <lineage>
        <taxon>Eukaryota</taxon>
        <taxon>Metazoa</taxon>
        <taxon>Ecdysozoa</taxon>
        <taxon>Nematoda</taxon>
        <taxon>Enoplea</taxon>
        <taxon>Dorylaimia</taxon>
        <taxon>Mermithida</taxon>
        <taxon>Mermithoidea</taxon>
        <taxon>Mermithidae</taxon>
        <taxon>Romanomermis</taxon>
    </lineage>
</organism>